<feature type="transmembrane region" description="Helical" evidence="1">
    <location>
        <begin position="108"/>
        <end position="131"/>
    </location>
</feature>
<evidence type="ECO:0000256" key="1">
    <source>
        <dbReference type="SAM" id="Phobius"/>
    </source>
</evidence>
<keyword evidence="1" id="KW-0812">Transmembrane</keyword>
<feature type="transmembrane region" description="Helical" evidence="1">
    <location>
        <begin position="348"/>
        <end position="364"/>
    </location>
</feature>
<evidence type="ECO:0008006" key="3">
    <source>
        <dbReference type="Google" id="ProtNLM"/>
    </source>
</evidence>
<reference evidence="2" key="1">
    <citation type="submission" date="2023-08" db="EMBL/GenBank/DDBJ databases">
        <authorList>
            <person name="Messyasz A."/>
            <person name="Mannisto M.K."/>
            <person name="Kerkhof L.J."/>
            <person name="Haggblom M."/>
        </authorList>
    </citation>
    <scope>NUCLEOTIDE SEQUENCE</scope>
    <source>
        <strain evidence="2">X5P6</strain>
    </source>
</reference>
<dbReference type="AlphaFoldDB" id="A0AAU7ZJA2"/>
<organism evidence="2">
    <name type="scientific">Tunturiibacter psychrotolerans</name>
    <dbReference type="NCBI Taxonomy" id="3069686"/>
    <lineage>
        <taxon>Bacteria</taxon>
        <taxon>Pseudomonadati</taxon>
        <taxon>Acidobacteriota</taxon>
        <taxon>Terriglobia</taxon>
        <taxon>Terriglobales</taxon>
        <taxon>Acidobacteriaceae</taxon>
        <taxon>Tunturiibacter</taxon>
    </lineage>
</organism>
<reference evidence="2" key="2">
    <citation type="journal article" date="2024" name="Environ. Microbiol.">
        <title>Genome analysis and description of Tunturibacter gen. nov. expands the diversity of Terriglobia in tundra soils.</title>
        <authorList>
            <person name="Messyasz A."/>
            <person name="Mannisto M.K."/>
            <person name="Kerkhof L.J."/>
            <person name="Haggblom M.M."/>
        </authorList>
    </citation>
    <scope>NUCLEOTIDE SEQUENCE</scope>
    <source>
        <strain evidence="2">X5P6</strain>
    </source>
</reference>
<accession>A0AAU7ZJA2</accession>
<feature type="transmembrane region" description="Helical" evidence="1">
    <location>
        <begin position="138"/>
        <end position="155"/>
    </location>
</feature>
<feature type="transmembrane region" description="Helical" evidence="1">
    <location>
        <begin position="295"/>
        <end position="313"/>
    </location>
</feature>
<feature type="transmembrane region" description="Helical" evidence="1">
    <location>
        <begin position="195"/>
        <end position="214"/>
    </location>
</feature>
<feature type="transmembrane region" description="Helical" evidence="1">
    <location>
        <begin position="325"/>
        <end position="342"/>
    </location>
</feature>
<feature type="transmembrane region" description="Helical" evidence="1">
    <location>
        <begin position="373"/>
        <end position="391"/>
    </location>
</feature>
<keyword evidence="1" id="KW-1133">Transmembrane helix</keyword>
<feature type="transmembrane region" description="Helical" evidence="1">
    <location>
        <begin position="235"/>
        <end position="254"/>
    </location>
</feature>
<evidence type="ECO:0000313" key="2">
    <source>
        <dbReference type="EMBL" id="XCB31296.1"/>
    </source>
</evidence>
<sequence>MRFAIVSLPGLSLNTNAPRITVKKEPAIGRGSNSRVIFLLLGVAVYLYLNLFSLPDTPFLLGDDQVYFWMDAERMLDGGRIYQDFFQFTPPGTDLIYLALFKQFGLSLWTTNCVVLVLGIASCWLCFVLASEVVERRSAVLTTALFLVLIYGKLLDGTHHLFSAFAIMGAVKIYTRNATFARIVISGTLLGVASFFTQTHGAVAYLAFAVFFFWRRSREHQPWLHLLQKMWWLSLGYTVTLLLLAAPFIATIGWKQLWYYQIIYVGKHVIPMRPGMMGLPGISSWRDLPRFGQAVLVYLFLPVVYLLTLWRCWRERRPAAFPWEQITLMSLVGFFLMVEVAFNLNFLRLYSISLAGIVLLVWHLEQTRMMRPYAVAVMWIAISALAVWQTISAHKLQPRKIHLPSGEVATGEQAYEKLHWMTEHTRPGQFLFQAAWPAMYLPLQLRNPMFVDQIYPADGTPTDEVALTIQQLEVKQVPYVLWAARLGSMDNLSVRPKDHVVPLRAYLHSQYSEEHTFPDGDQVWHRNGFKTVP</sequence>
<gene>
    <name evidence="2" type="ORF">RBB77_12570</name>
</gene>
<dbReference type="EMBL" id="CP132942">
    <property type="protein sequence ID" value="XCB31296.1"/>
    <property type="molecule type" value="Genomic_DNA"/>
</dbReference>
<keyword evidence="1" id="KW-0472">Membrane</keyword>
<feature type="transmembrane region" description="Helical" evidence="1">
    <location>
        <begin position="36"/>
        <end position="54"/>
    </location>
</feature>
<protein>
    <recommendedName>
        <fullName evidence="3">Glycosyltransferase RgtA/B/C/D-like domain-containing protein</fullName>
    </recommendedName>
</protein>
<dbReference type="RefSeq" id="WP_353062136.1">
    <property type="nucleotide sequence ID" value="NZ_CP132942.1"/>
</dbReference>
<proteinExistence type="predicted"/>
<dbReference type="KEGG" id="tpsc:RBB77_12570"/>
<name>A0AAU7ZJA2_9BACT</name>